<evidence type="ECO:0000313" key="6">
    <source>
        <dbReference type="Proteomes" id="UP001152561"/>
    </source>
</evidence>
<dbReference type="GO" id="GO:0004842">
    <property type="term" value="F:ubiquitin-protein transferase activity"/>
    <property type="evidence" value="ECO:0007669"/>
    <property type="project" value="TreeGrafter"/>
</dbReference>
<keyword evidence="1" id="KW-0479">Metal-binding</keyword>
<dbReference type="GO" id="GO:0008270">
    <property type="term" value="F:zinc ion binding"/>
    <property type="evidence" value="ECO:0007669"/>
    <property type="project" value="UniProtKB-KW"/>
</dbReference>
<keyword evidence="3" id="KW-0862">Zinc</keyword>
<sequence>MPTEESRRYIQVSLDVEYAKCCICLNIWHDVVTAAPCLHNFCNGCFSEWLRRSQVNNSLKRLSEDTKLLDSCASIKSPLTPNLECNNTVWDVIEHFVLLIGILRESMGAIHIHSAFVKRSSLLQSVQILEFPPWHMRRIILNKISLKDALDRWEGRCKMW</sequence>
<dbReference type="OrthoDB" id="1719588at2759"/>
<dbReference type="InterPro" id="IPR013083">
    <property type="entry name" value="Znf_RING/FYVE/PHD"/>
</dbReference>
<gene>
    <name evidence="5" type="ORF">K7X08_030487</name>
</gene>
<dbReference type="InterPro" id="IPR018957">
    <property type="entry name" value="Znf_C3HC4_RING-type"/>
</dbReference>
<dbReference type="GO" id="GO:0016567">
    <property type="term" value="P:protein ubiquitination"/>
    <property type="evidence" value="ECO:0007669"/>
    <property type="project" value="TreeGrafter"/>
</dbReference>
<dbReference type="AlphaFoldDB" id="A0A9Q1L7G1"/>
<evidence type="ECO:0000256" key="2">
    <source>
        <dbReference type="ARBA" id="ARBA00022771"/>
    </source>
</evidence>
<organism evidence="5 6">
    <name type="scientific">Anisodus acutangulus</name>
    <dbReference type="NCBI Taxonomy" id="402998"/>
    <lineage>
        <taxon>Eukaryota</taxon>
        <taxon>Viridiplantae</taxon>
        <taxon>Streptophyta</taxon>
        <taxon>Embryophyta</taxon>
        <taxon>Tracheophyta</taxon>
        <taxon>Spermatophyta</taxon>
        <taxon>Magnoliopsida</taxon>
        <taxon>eudicotyledons</taxon>
        <taxon>Gunneridae</taxon>
        <taxon>Pentapetalae</taxon>
        <taxon>asterids</taxon>
        <taxon>lamiids</taxon>
        <taxon>Solanales</taxon>
        <taxon>Solanaceae</taxon>
        <taxon>Solanoideae</taxon>
        <taxon>Hyoscyameae</taxon>
        <taxon>Anisodus</taxon>
    </lineage>
</organism>
<protein>
    <recommendedName>
        <fullName evidence="4">Zinc finger C3HC4 RING-type domain-containing protein</fullName>
    </recommendedName>
</protein>
<evidence type="ECO:0000256" key="3">
    <source>
        <dbReference type="ARBA" id="ARBA00022833"/>
    </source>
</evidence>
<keyword evidence="6" id="KW-1185">Reference proteome</keyword>
<dbReference type="PANTHER" id="PTHR16079:SF4">
    <property type="entry name" value="E3 UBIQUITIN-PROTEIN LIGASE CHFR"/>
    <property type="match status" value="1"/>
</dbReference>
<dbReference type="InterPro" id="IPR052256">
    <property type="entry name" value="E3_ubiquitin-ligase_CHFR"/>
</dbReference>
<evidence type="ECO:0000259" key="4">
    <source>
        <dbReference type="Pfam" id="PF00097"/>
    </source>
</evidence>
<proteinExistence type="predicted"/>
<dbReference type="PANTHER" id="PTHR16079">
    <property type="entry name" value="UBIQUITIN LIGASE PROTEIN CHFR"/>
    <property type="match status" value="1"/>
</dbReference>
<dbReference type="SUPFAM" id="SSF57850">
    <property type="entry name" value="RING/U-box"/>
    <property type="match status" value="1"/>
</dbReference>
<dbReference type="EMBL" id="JAJAGQ010000022">
    <property type="protein sequence ID" value="KAJ8528843.1"/>
    <property type="molecule type" value="Genomic_DNA"/>
</dbReference>
<dbReference type="Pfam" id="PF00097">
    <property type="entry name" value="zf-C3HC4"/>
    <property type="match status" value="1"/>
</dbReference>
<evidence type="ECO:0000256" key="1">
    <source>
        <dbReference type="ARBA" id="ARBA00022723"/>
    </source>
</evidence>
<reference evidence="6" key="1">
    <citation type="journal article" date="2023" name="Proc. Natl. Acad. Sci. U.S.A.">
        <title>Genomic and structural basis for evolution of tropane alkaloid biosynthesis.</title>
        <authorList>
            <person name="Wanga Y.-J."/>
            <person name="Taina T."/>
            <person name="Yua J.-Y."/>
            <person name="Lia J."/>
            <person name="Xua B."/>
            <person name="Chenc J."/>
            <person name="D'Auriad J.C."/>
            <person name="Huanga J.-P."/>
            <person name="Huanga S.-X."/>
        </authorList>
    </citation>
    <scope>NUCLEOTIDE SEQUENCE [LARGE SCALE GENOMIC DNA]</scope>
    <source>
        <strain evidence="6">cv. KIB-2019</strain>
    </source>
</reference>
<evidence type="ECO:0000313" key="5">
    <source>
        <dbReference type="EMBL" id="KAJ8528843.1"/>
    </source>
</evidence>
<dbReference type="Proteomes" id="UP001152561">
    <property type="component" value="Unassembled WGS sequence"/>
</dbReference>
<accession>A0A9Q1L7G1</accession>
<keyword evidence="2" id="KW-0863">Zinc-finger</keyword>
<feature type="domain" description="Zinc finger C3HC4 RING-type" evidence="4">
    <location>
        <begin position="21"/>
        <end position="54"/>
    </location>
</feature>
<comment type="caution">
    <text evidence="5">The sequence shown here is derived from an EMBL/GenBank/DDBJ whole genome shotgun (WGS) entry which is preliminary data.</text>
</comment>
<dbReference type="GO" id="GO:0005634">
    <property type="term" value="C:nucleus"/>
    <property type="evidence" value="ECO:0007669"/>
    <property type="project" value="TreeGrafter"/>
</dbReference>
<name>A0A9Q1L7G1_9SOLA</name>
<dbReference type="Gene3D" id="3.30.40.10">
    <property type="entry name" value="Zinc/RING finger domain, C3HC4 (zinc finger)"/>
    <property type="match status" value="1"/>
</dbReference>
<dbReference type="GO" id="GO:0006511">
    <property type="term" value="P:ubiquitin-dependent protein catabolic process"/>
    <property type="evidence" value="ECO:0007669"/>
    <property type="project" value="TreeGrafter"/>
</dbReference>